<organism evidence="1 2">
    <name type="scientific">Stenotrophomonas beteli</name>
    <dbReference type="NCBI Taxonomy" id="3384461"/>
    <lineage>
        <taxon>Bacteria</taxon>
        <taxon>Pseudomonadati</taxon>
        <taxon>Pseudomonadota</taxon>
        <taxon>Gammaproteobacteria</taxon>
        <taxon>Lysobacterales</taxon>
        <taxon>Lysobacteraceae</taxon>
        <taxon>Stenotrophomonas</taxon>
        <taxon>Stenotrophomonas maltophilia group</taxon>
    </lineage>
</organism>
<proteinExistence type="predicted"/>
<dbReference type="Proteomes" id="UP000051757">
    <property type="component" value="Unassembled WGS sequence"/>
</dbReference>
<name>A0A0R0B2D0_9GAMM</name>
<gene>
    <name evidence="1" type="ORF">ARC23_09460</name>
</gene>
<evidence type="ECO:0000313" key="1">
    <source>
        <dbReference type="EMBL" id="KRG51340.1"/>
    </source>
</evidence>
<protein>
    <submittedName>
        <fullName evidence="1">Uncharacterized protein</fullName>
    </submittedName>
</protein>
<evidence type="ECO:0000313" key="2">
    <source>
        <dbReference type="Proteomes" id="UP000051757"/>
    </source>
</evidence>
<sequence length="107" mass="11514">MQTFPCAYVQQADGNTVQVVLVDTTAQPALRALGFAGVPPVLHAPIANDAAKARMFAALRDLGVAFSAGREWCPAEVFGWLRECGLLEGPCLRIARTGRQQFQLTQA</sequence>
<dbReference type="AlphaFoldDB" id="A0A0R0B2D0"/>
<keyword evidence="2" id="KW-1185">Reference proteome</keyword>
<dbReference type="OrthoDB" id="6467024at2"/>
<dbReference type="EMBL" id="LLXV01000025">
    <property type="protein sequence ID" value="KRG51340.1"/>
    <property type="molecule type" value="Genomic_DNA"/>
</dbReference>
<comment type="caution">
    <text evidence="1">The sequence shown here is derived from an EMBL/GenBank/DDBJ whole genome shotgun (WGS) entry which is preliminary data.</text>
</comment>
<accession>A0A0R0B2D0</accession>
<reference evidence="1 2" key="1">
    <citation type="journal article" date="2016" name="Front. Microbiol.">
        <title>Genome Sequence of Type Strains of Genus Stenotrophomonas.</title>
        <authorList>
            <person name="Patil P.P."/>
            <person name="Midha S."/>
            <person name="Kumar S."/>
            <person name="Patil P.B."/>
        </authorList>
    </citation>
    <scope>NUCLEOTIDE SEQUENCE [LARGE SCALE GENOMIC DNA]</scope>
    <source>
        <strain evidence="1 2">LMG 978</strain>
    </source>
</reference>